<dbReference type="Gene3D" id="2.20.70.10">
    <property type="match status" value="1"/>
</dbReference>
<dbReference type="PROSITE" id="PS01159">
    <property type="entry name" value="WW_DOMAIN_1"/>
    <property type="match status" value="1"/>
</dbReference>
<dbReference type="GO" id="GO:0003713">
    <property type="term" value="F:transcription coactivator activity"/>
    <property type="evidence" value="ECO:0007669"/>
    <property type="project" value="TreeGrafter"/>
</dbReference>
<keyword evidence="6" id="KW-0539">Nucleus</keyword>
<keyword evidence="5" id="KW-0963">Cytoplasm</keyword>
<evidence type="ECO:0000313" key="9">
    <source>
        <dbReference type="Proteomes" id="UP000265120"/>
    </source>
</evidence>
<dbReference type="SUPFAM" id="SSF51045">
    <property type="entry name" value="WW domain"/>
    <property type="match status" value="1"/>
</dbReference>
<dbReference type="GO" id="GO:0045944">
    <property type="term" value="P:positive regulation of transcription by RNA polymerase II"/>
    <property type="evidence" value="ECO:0007669"/>
    <property type="project" value="TreeGrafter"/>
</dbReference>
<sequence>MSAVKTQSPILMMANNDSEPLPLGWEVKIDPHTGWPFFVDHNNRTTTWNDPRHDTKKVREVSANGPNVPPEMSPQETQKGFVRKMQHPILRPGYVPIPVFHEGAELRQQQHPCYSYIYPTAEQNIRNDGPIPSPTTGLHCRPRSPLHGPSESCSTDPVKVGSPVSQTAEVGFGLFLKYFHIYIKQIAKK</sequence>
<evidence type="ECO:0000256" key="6">
    <source>
        <dbReference type="ARBA" id="ARBA00023242"/>
    </source>
</evidence>
<reference evidence="8" key="3">
    <citation type="submission" date="2025-09" db="UniProtKB">
        <authorList>
            <consortium name="Ensembl"/>
        </authorList>
    </citation>
    <scope>IDENTIFICATION</scope>
</reference>
<dbReference type="GO" id="GO:0005737">
    <property type="term" value="C:cytoplasm"/>
    <property type="evidence" value="ECO:0007669"/>
    <property type="project" value="UniProtKB-SubCell"/>
</dbReference>
<evidence type="ECO:0000256" key="5">
    <source>
        <dbReference type="ARBA" id="ARBA00022490"/>
    </source>
</evidence>
<keyword evidence="4" id="KW-0965">Cell junction</keyword>
<dbReference type="InterPro" id="IPR036020">
    <property type="entry name" value="WW_dom_sf"/>
</dbReference>
<dbReference type="PANTHER" id="PTHR17616">
    <property type="entry name" value="YES-ASSOCIATED PROTEIN YAP1 FAMILY MEMBER"/>
    <property type="match status" value="1"/>
</dbReference>
<reference evidence="8 9" key="1">
    <citation type="journal article" date="2014" name="Nat. Genet.">
        <title>Whole-genome sequence of a flatfish provides insights into ZW sex chromosome evolution and adaptation to a benthic lifestyle.</title>
        <authorList>
            <person name="Chen S."/>
            <person name="Zhang G."/>
            <person name="Shao C."/>
            <person name="Huang Q."/>
            <person name="Liu G."/>
            <person name="Zhang P."/>
            <person name="Song W."/>
            <person name="An N."/>
            <person name="Chalopin D."/>
            <person name="Volff J.N."/>
            <person name="Hong Y."/>
            <person name="Li Q."/>
            <person name="Sha Z."/>
            <person name="Zhou H."/>
            <person name="Xie M."/>
            <person name="Yu Q."/>
            <person name="Liu Y."/>
            <person name="Xiang H."/>
            <person name="Wang N."/>
            <person name="Wu K."/>
            <person name="Yang C."/>
            <person name="Zhou Q."/>
            <person name="Liao X."/>
            <person name="Yang L."/>
            <person name="Hu Q."/>
            <person name="Zhang J."/>
            <person name="Meng L."/>
            <person name="Jin L."/>
            <person name="Tian Y."/>
            <person name="Lian J."/>
            <person name="Yang J."/>
            <person name="Miao G."/>
            <person name="Liu S."/>
            <person name="Liang Z."/>
            <person name="Yan F."/>
            <person name="Li Y."/>
            <person name="Sun B."/>
            <person name="Zhang H."/>
            <person name="Zhang J."/>
            <person name="Zhu Y."/>
            <person name="Du M."/>
            <person name="Zhao Y."/>
            <person name="Schartl M."/>
            <person name="Tang Q."/>
            <person name="Wang J."/>
        </authorList>
    </citation>
    <scope>NUCLEOTIDE SEQUENCE</scope>
</reference>
<evidence type="ECO:0000256" key="1">
    <source>
        <dbReference type="ARBA" id="ARBA00004123"/>
    </source>
</evidence>
<proteinExistence type="predicted"/>
<comment type="subcellular location">
    <subcellularLocation>
        <location evidence="2">Cell junction</location>
        <location evidence="2">Tight junction</location>
    </subcellularLocation>
    <subcellularLocation>
        <location evidence="3">Cytoplasm</location>
    </subcellularLocation>
    <subcellularLocation>
        <location evidence="1">Nucleus</location>
    </subcellularLocation>
</comment>
<dbReference type="STRING" id="244447.ENSCSEP00000016669"/>
<evidence type="ECO:0000256" key="2">
    <source>
        <dbReference type="ARBA" id="ARBA00004435"/>
    </source>
</evidence>
<evidence type="ECO:0000256" key="4">
    <source>
        <dbReference type="ARBA" id="ARBA00022427"/>
    </source>
</evidence>
<dbReference type="CDD" id="cd00201">
    <property type="entry name" value="WW"/>
    <property type="match status" value="1"/>
</dbReference>
<dbReference type="OMA" id="THIPAMA"/>
<evidence type="ECO:0000259" key="7">
    <source>
        <dbReference type="PROSITE" id="PS50020"/>
    </source>
</evidence>
<dbReference type="AlphaFoldDB" id="A0A3P8VQV8"/>
<accession>A0A3P8VQV8</accession>
<dbReference type="InterPro" id="IPR051583">
    <property type="entry name" value="YAP1"/>
</dbReference>
<dbReference type="Ensembl" id="ENSCSET00000016882.1">
    <property type="protein sequence ID" value="ENSCSEP00000016669.1"/>
    <property type="gene ID" value="ENSCSEG00000010714.1"/>
</dbReference>
<protein>
    <recommendedName>
        <fullName evidence="7">WW domain-containing protein</fullName>
    </recommendedName>
</protein>
<dbReference type="InterPro" id="IPR001202">
    <property type="entry name" value="WW_dom"/>
</dbReference>
<evidence type="ECO:0000256" key="3">
    <source>
        <dbReference type="ARBA" id="ARBA00004496"/>
    </source>
</evidence>
<dbReference type="PANTHER" id="PTHR17616:SF8">
    <property type="entry name" value="TRANSCRIPTIONAL COACTIVATOR YORKIE"/>
    <property type="match status" value="1"/>
</dbReference>
<dbReference type="SMART" id="SM00456">
    <property type="entry name" value="WW"/>
    <property type="match status" value="1"/>
</dbReference>
<reference evidence="8" key="2">
    <citation type="submission" date="2025-08" db="UniProtKB">
        <authorList>
            <consortium name="Ensembl"/>
        </authorList>
    </citation>
    <scope>IDENTIFICATION</scope>
</reference>
<dbReference type="GO" id="GO:0035329">
    <property type="term" value="P:hippo signaling"/>
    <property type="evidence" value="ECO:0007669"/>
    <property type="project" value="TreeGrafter"/>
</dbReference>
<dbReference type="InParanoid" id="A0A3P8VQV8"/>
<keyword evidence="4" id="KW-0796">Tight junction</keyword>
<keyword evidence="9" id="KW-1185">Reference proteome</keyword>
<dbReference type="GO" id="GO:0005923">
    <property type="term" value="C:bicellular tight junction"/>
    <property type="evidence" value="ECO:0007669"/>
    <property type="project" value="UniProtKB-SubCell"/>
</dbReference>
<organism evidence="8 9">
    <name type="scientific">Cynoglossus semilaevis</name>
    <name type="common">Tongue sole</name>
    <dbReference type="NCBI Taxonomy" id="244447"/>
    <lineage>
        <taxon>Eukaryota</taxon>
        <taxon>Metazoa</taxon>
        <taxon>Chordata</taxon>
        <taxon>Craniata</taxon>
        <taxon>Vertebrata</taxon>
        <taxon>Euteleostomi</taxon>
        <taxon>Actinopterygii</taxon>
        <taxon>Neopterygii</taxon>
        <taxon>Teleostei</taxon>
        <taxon>Neoteleostei</taxon>
        <taxon>Acanthomorphata</taxon>
        <taxon>Carangaria</taxon>
        <taxon>Pleuronectiformes</taxon>
        <taxon>Pleuronectoidei</taxon>
        <taxon>Cynoglossidae</taxon>
        <taxon>Cynoglossinae</taxon>
        <taxon>Cynoglossus</taxon>
    </lineage>
</organism>
<dbReference type="Proteomes" id="UP000265120">
    <property type="component" value="Chromosome 12"/>
</dbReference>
<evidence type="ECO:0000313" key="8">
    <source>
        <dbReference type="Ensembl" id="ENSCSEP00000016669.1"/>
    </source>
</evidence>
<dbReference type="Pfam" id="PF00397">
    <property type="entry name" value="WW"/>
    <property type="match status" value="1"/>
</dbReference>
<dbReference type="GeneTree" id="ENSGT00940000159204"/>
<dbReference type="PROSITE" id="PS50020">
    <property type="entry name" value="WW_DOMAIN_2"/>
    <property type="match status" value="1"/>
</dbReference>
<dbReference type="GO" id="GO:0005634">
    <property type="term" value="C:nucleus"/>
    <property type="evidence" value="ECO:0007669"/>
    <property type="project" value="UniProtKB-SubCell"/>
</dbReference>
<feature type="domain" description="WW" evidence="7">
    <location>
        <begin position="19"/>
        <end position="53"/>
    </location>
</feature>
<name>A0A3P8VQV8_CYNSE</name>